<dbReference type="OMA" id="LKHGNHG"/>
<organism evidence="2">
    <name type="scientific">Camponotus floridanus</name>
    <name type="common">Florida carpenter ant</name>
    <dbReference type="NCBI Taxonomy" id="104421"/>
    <lineage>
        <taxon>Eukaryota</taxon>
        <taxon>Metazoa</taxon>
        <taxon>Ecdysozoa</taxon>
        <taxon>Arthropoda</taxon>
        <taxon>Hexapoda</taxon>
        <taxon>Insecta</taxon>
        <taxon>Pterygota</taxon>
        <taxon>Neoptera</taxon>
        <taxon>Endopterygota</taxon>
        <taxon>Hymenoptera</taxon>
        <taxon>Apocrita</taxon>
        <taxon>Aculeata</taxon>
        <taxon>Formicoidea</taxon>
        <taxon>Formicidae</taxon>
        <taxon>Formicinae</taxon>
        <taxon>Camponotus</taxon>
    </lineage>
</organism>
<dbReference type="EMBL" id="GL435087">
    <property type="protein sequence ID" value="EFN74017.1"/>
    <property type="molecule type" value="Genomic_DNA"/>
</dbReference>
<evidence type="ECO:0000313" key="1">
    <source>
        <dbReference type="EMBL" id="EFN74017.1"/>
    </source>
</evidence>
<keyword evidence="2" id="KW-1185">Reference proteome</keyword>
<reference evidence="1 2" key="1">
    <citation type="journal article" date="2010" name="Science">
        <title>Genomic comparison of the ants Camponotus floridanus and Harpegnathos saltator.</title>
        <authorList>
            <person name="Bonasio R."/>
            <person name="Zhang G."/>
            <person name="Ye C."/>
            <person name="Mutti N.S."/>
            <person name="Fang X."/>
            <person name="Qin N."/>
            <person name="Donahue G."/>
            <person name="Yang P."/>
            <person name="Li Q."/>
            <person name="Li C."/>
            <person name="Zhang P."/>
            <person name="Huang Z."/>
            <person name="Berger S.L."/>
            <person name="Reinberg D."/>
            <person name="Wang J."/>
            <person name="Liebig J."/>
        </authorList>
    </citation>
    <scope>NUCLEOTIDE SEQUENCE [LARGE SCALE GENOMIC DNA]</scope>
    <source>
        <strain evidence="2">C129</strain>
    </source>
</reference>
<dbReference type="OrthoDB" id="7553547at2759"/>
<sequence>MIEQQTSPIRAVRDPNINQQSFHDLPLKDHIIYPSEFPILRHQPFQKNSFTVTSFKDKPLFRDAILKNQELRGEREVLKDNPFIEQSFTSEEIFERQAPTYETLFEEQLFTNEKPFKNLHYEQLPSSELTSQKQTTLVDSPSISNLIKFDQGESYNKLIDLYERHKDIQTSSNKARLSTYTKYDNRELSMPMGSSFKHLFPLNIETSPSPSTSIPGSNFPISSIPSSIDEIYSSDAVKIKLRSTLMPESTTSLPGSCTAPIDSSSTTIPSISVNTNQSSIVGHILTSLITKPSSPIMDTTTSITSFAGNTLRPIQFYATKHGVIVTPSLPTQNELKSNIHAHLFINIPKNSFTANEQDLKFLVPETLKDDMKISTHNPMLNYILSEEQKSELKDVRNSFTNYALPKGFKYGWPLQQFSPKTSFALLSLNEKTNFVLSNVSTIPISITSRPIETSNDFATMLPLKSTVASNTATNNNLPLSANLPLDFMGSIPNNLTPNIFESITGGISTGIPSAMMADMPASIPTLNLGQSLHHIEQLQTQEARNPWYPTGLQLQRLGSFGGINYTLHMGNPTTKPLELMIPDTGLTLPKLS</sequence>
<evidence type="ECO:0000313" key="2">
    <source>
        <dbReference type="Proteomes" id="UP000000311"/>
    </source>
</evidence>
<name>E1ZXP5_CAMFO</name>
<protein>
    <submittedName>
        <fullName evidence="1">Uncharacterized protein</fullName>
    </submittedName>
</protein>
<proteinExistence type="predicted"/>
<dbReference type="InParanoid" id="E1ZXP5"/>
<gene>
    <name evidence="1" type="ORF">EAG_14601</name>
</gene>
<dbReference type="STRING" id="104421.E1ZXP5"/>
<dbReference type="Proteomes" id="UP000000311">
    <property type="component" value="Unassembled WGS sequence"/>
</dbReference>
<accession>E1ZXP5</accession>
<dbReference type="AlphaFoldDB" id="E1ZXP5"/>